<dbReference type="OrthoDB" id="3242at2157"/>
<accession>S2EK21</accession>
<evidence type="ECO:0000313" key="2">
    <source>
        <dbReference type="Proteomes" id="UP000014065"/>
    </source>
</evidence>
<dbReference type="AlphaFoldDB" id="S2EK21"/>
<organism evidence="1 2">
    <name type="scientific">Candidatus Nitrosarchaeum limnium BG20</name>
    <dbReference type="NCBI Taxonomy" id="859192"/>
    <lineage>
        <taxon>Archaea</taxon>
        <taxon>Nitrososphaerota</taxon>
        <taxon>Nitrososphaeria</taxon>
        <taxon>Nitrosopumilales</taxon>
        <taxon>Nitrosopumilaceae</taxon>
        <taxon>Nitrosarchaeum</taxon>
    </lineage>
</organism>
<sequence>MNEFRLIQNSVLPPNKIFEISVDIKNFHHILPNNFKSLKIIKNDKSEKIVIEKIKFLGFSTSVKTKHVIIPPSLHYVFILSGPLKGSFFIESYKKSEIGTAIIIDVYLKFFGFMNGFSFLNNYIIKRMSSVMGEFIKVAEIKVHSENFNNE</sequence>
<keyword evidence="2" id="KW-1185">Reference proteome</keyword>
<comment type="caution">
    <text evidence="1">The sequence shown here is derived from an EMBL/GenBank/DDBJ whole genome shotgun (WGS) entry which is preliminary data.</text>
</comment>
<dbReference type="EMBL" id="AHJG01000231">
    <property type="protein sequence ID" value="EPA05022.1"/>
    <property type="molecule type" value="Genomic_DNA"/>
</dbReference>
<gene>
    <name evidence="1" type="ORF">BG20_I1565</name>
</gene>
<protein>
    <recommendedName>
        <fullName evidence="3">Polyketide cyclase/dehydrase</fullName>
    </recommendedName>
</protein>
<evidence type="ECO:0008006" key="3">
    <source>
        <dbReference type="Google" id="ProtNLM"/>
    </source>
</evidence>
<reference evidence="1 2" key="1">
    <citation type="journal article" date="2012" name="J. Bacteriol.">
        <title>Genome Sequence of "Candidatus Nitrosoarchaeum limnia" BG20, a Low-Salinity Ammonia-Oxidizing Archaeon from the San Francisco Bay Estuary.</title>
        <authorList>
            <person name="Mosier A.C."/>
            <person name="Allen E.E."/>
            <person name="Kim M."/>
            <person name="Ferriera S."/>
            <person name="Francis C.A."/>
        </authorList>
    </citation>
    <scope>NUCLEOTIDE SEQUENCE [LARGE SCALE GENOMIC DNA]</scope>
    <source>
        <strain evidence="1 2">BG20</strain>
    </source>
</reference>
<proteinExistence type="predicted"/>
<evidence type="ECO:0000313" key="1">
    <source>
        <dbReference type="EMBL" id="EPA05022.1"/>
    </source>
</evidence>
<dbReference type="RefSeq" id="WP_010193449.1">
    <property type="nucleotide sequence ID" value="NZ_AHJG01000231.1"/>
</dbReference>
<dbReference type="Proteomes" id="UP000014065">
    <property type="component" value="Unassembled WGS sequence"/>
</dbReference>
<name>S2EK21_9ARCH</name>